<dbReference type="InterPro" id="IPR048683">
    <property type="entry name" value="Sf6_terminase"/>
</dbReference>
<gene>
    <name evidence="2" type="ORF">MM415B01910_0001</name>
</gene>
<dbReference type="EMBL" id="MT141204">
    <property type="protein sequence ID" value="QJA56168.1"/>
    <property type="molecule type" value="Genomic_DNA"/>
</dbReference>
<evidence type="ECO:0000256" key="1">
    <source>
        <dbReference type="SAM" id="MobiDB-lite"/>
    </source>
</evidence>
<dbReference type="Gene3D" id="1.10.10.60">
    <property type="entry name" value="Homeodomain-like"/>
    <property type="match status" value="1"/>
</dbReference>
<organism evidence="2">
    <name type="scientific">viral metagenome</name>
    <dbReference type="NCBI Taxonomy" id="1070528"/>
    <lineage>
        <taxon>unclassified sequences</taxon>
        <taxon>metagenomes</taxon>
        <taxon>organismal metagenomes</taxon>
    </lineage>
</organism>
<proteinExistence type="predicted"/>
<dbReference type="AlphaFoldDB" id="A0A6M3IG54"/>
<feature type="region of interest" description="Disordered" evidence="1">
    <location>
        <begin position="1"/>
        <end position="21"/>
    </location>
</feature>
<reference evidence="2" key="1">
    <citation type="submission" date="2020-03" db="EMBL/GenBank/DDBJ databases">
        <title>The deep terrestrial virosphere.</title>
        <authorList>
            <person name="Holmfeldt K."/>
            <person name="Nilsson E."/>
            <person name="Simone D."/>
            <person name="Lopez-Fernandez M."/>
            <person name="Wu X."/>
            <person name="de Brujin I."/>
            <person name="Lundin D."/>
            <person name="Andersson A."/>
            <person name="Bertilsson S."/>
            <person name="Dopson M."/>
        </authorList>
    </citation>
    <scope>NUCLEOTIDE SEQUENCE</scope>
    <source>
        <strain evidence="2">MM415B01910</strain>
    </source>
</reference>
<sequence length="178" mass="19449">MAKSAKSDSPITRIGRPPLTPTDEMIEEIVRRYSSGESLTVISQSPHLPGWTTLYKWMEGGGEGGLYETFAQVMARARTAHAHALVCEAVESSRGTEQTISDLPDNRTKLGNALVAARRLRTDILLRVAARLDPETWGERISVDGTQTHDLSDRLYAALSKSRASRGEIEIPEGSESG</sequence>
<accession>A0A6M3IG54</accession>
<evidence type="ECO:0000313" key="2">
    <source>
        <dbReference type="EMBL" id="QJA56168.1"/>
    </source>
</evidence>
<name>A0A6M3IG54_9ZZZZ</name>
<dbReference type="Pfam" id="PF20901">
    <property type="entry name" value="Sf6_terminase"/>
    <property type="match status" value="1"/>
</dbReference>
<protein>
    <submittedName>
        <fullName evidence="2">Putative terminase</fullName>
    </submittedName>
</protein>